<accession>A0ABR3WWN8</accession>
<gene>
    <name evidence="2" type="ORF">Daus18300_006064</name>
</gene>
<organism evidence="2 3">
    <name type="scientific">Diaporthe australafricana</name>
    <dbReference type="NCBI Taxonomy" id="127596"/>
    <lineage>
        <taxon>Eukaryota</taxon>
        <taxon>Fungi</taxon>
        <taxon>Dikarya</taxon>
        <taxon>Ascomycota</taxon>
        <taxon>Pezizomycotina</taxon>
        <taxon>Sordariomycetes</taxon>
        <taxon>Sordariomycetidae</taxon>
        <taxon>Diaporthales</taxon>
        <taxon>Diaporthaceae</taxon>
        <taxon>Diaporthe</taxon>
    </lineage>
</organism>
<comment type="caution">
    <text evidence="2">The sequence shown here is derived from an EMBL/GenBank/DDBJ whole genome shotgun (WGS) entry which is preliminary data.</text>
</comment>
<evidence type="ECO:0000313" key="2">
    <source>
        <dbReference type="EMBL" id="KAL1868083.1"/>
    </source>
</evidence>
<dbReference type="EMBL" id="JAWRVE010000047">
    <property type="protein sequence ID" value="KAL1868083.1"/>
    <property type="molecule type" value="Genomic_DNA"/>
</dbReference>
<keyword evidence="3" id="KW-1185">Reference proteome</keyword>
<feature type="region of interest" description="Disordered" evidence="1">
    <location>
        <begin position="260"/>
        <end position="293"/>
    </location>
</feature>
<evidence type="ECO:0000256" key="1">
    <source>
        <dbReference type="SAM" id="MobiDB-lite"/>
    </source>
</evidence>
<dbReference type="Proteomes" id="UP001583177">
    <property type="component" value="Unassembled WGS sequence"/>
</dbReference>
<proteinExistence type="predicted"/>
<feature type="compositionally biased region" description="Low complexity" evidence="1">
    <location>
        <begin position="360"/>
        <end position="371"/>
    </location>
</feature>
<protein>
    <submittedName>
        <fullName evidence="2">Uncharacterized protein</fullName>
    </submittedName>
</protein>
<name>A0ABR3WWN8_9PEZI</name>
<feature type="region of interest" description="Disordered" evidence="1">
    <location>
        <begin position="106"/>
        <end position="213"/>
    </location>
</feature>
<evidence type="ECO:0000313" key="3">
    <source>
        <dbReference type="Proteomes" id="UP001583177"/>
    </source>
</evidence>
<feature type="region of interest" description="Disordered" evidence="1">
    <location>
        <begin position="346"/>
        <end position="371"/>
    </location>
</feature>
<feature type="compositionally biased region" description="Polar residues" evidence="1">
    <location>
        <begin position="141"/>
        <end position="163"/>
    </location>
</feature>
<reference evidence="2 3" key="1">
    <citation type="journal article" date="2024" name="IMA Fungus">
        <title>IMA Genome - F19 : A genome assembly and annotation guide to empower mycologists, including annotated draft genome sequences of Ceratocystis pirilliformis, Diaporthe australafricana, Fusarium ophioides, Paecilomyces lecythidis, and Sporothrix stenoceras.</title>
        <authorList>
            <person name="Aylward J."/>
            <person name="Wilson A.M."/>
            <person name="Visagie C.M."/>
            <person name="Spraker J."/>
            <person name="Barnes I."/>
            <person name="Buitendag C."/>
            <person name="Ceriani C."/>
            <person name="Del Mar Angel L."/>
            <person name="du Plessis D."/>
            <person name="Fuchs T."/>
            <person name="Gasser K."/>
            <person name="Kramer D."/>
            <person name="Li W."/>
            <person name="Munsamy K."/>
            <person name="Piso A."/>
            <person name="Price J.L."/>
            <person name="Sonnekus B."/>
            <person name="Thomas C."/>
            <person name="van der Nest A."/>
            <person name="van Dijk A."/>
            <person name="van Heerden A."/>
            <person name="van Vuuren N."/>
            <person name="Yilmaz N."/>
            <person name="Duong T.A."/>
            <person name="van der Merwe N.A."/>
            <person name="Wingfield M.J."/>
            <person name="Wingfield B.D."/>
        </authorList>
    </citation>
    <scope>NUCLEOTIDE SEQUENCE [LARGE SCALE GENOMIC DNA]</scope>
    <source>
        <strain evidence="2 3">CMW 18300</strain>
    </source>
</reference>
<feature type="compositionally biased region" description="Pro residues" evidence="1">
    <location>
        <begin position="413"/>
        <end position="426"/>
    </location>
</feature>
<sequence>MPVLTSAGSDSDSSQLSGHLYGDQSVFSRSSLFISAFTAAIAALYLLQRFVLPRFSAPRPGHYISGNSCPPRESASWISSDSKPDLLNSWLQAGQGQGLFEKQTSWTISRGEVSGTPPAGLGGSVEGSSVRSMEEGERTTHTGSKGSRGVSNESSYGVGQESSGLPHPDPLFPAAAEESGHVRISSSSHPPPPSDDAGDEIPGSAEKENDSMDDDLAARHWGYGGLMTTSRSTTPFFGHQYGVADHLGVMYDSDGDFNALSATGRGPPAQQHFGWDSTREPQSRSKTPTKLATGSFHRGRQLSFENRIPIARYAQSTPAELEAATMDPLGDGYYQGQTPDYIASRSSLSNEETGDEFQAGSSFYSPSSGSSIRRSFTRSIAIPAEAGGPSSAVPVGGYHGQDPVSHNSFSPSSYPPTSPLLPPPPLTDYPFDPTAIMFPGAGAVVDGGVRVVYAEHDHGPEHDGTARVHGDAADTFNHCGASFTRHTRVYGGGGVCLACAAAGGGGFYGARVRPEDKR</sequence>
<feature type="region of interest" description="Disordered" evidence="1">
    <location>
        <begin position="385"/>
        <end position="426"/>
    </location>
</feature>